<dbReference type="Pfam" id="PF03018">
    <property type="entry name" value="Dirigent"/>
    <property type="match status" value="1"/>
</dbReference>
<dbReference type="PANTHER" id="PTHR21495">
    <property type="entry name" value="NUCLEOPORIN-RELATED"/>
    <property type="match status" value="1"/>
</dbReference>
<dbReference type="OrthoDB" id="675103at2759"/>
<name>A0A5J9V570_9POAL</name>
<keyword evidence="3 4" id="KW-0964">Secreted</keyword>
<feature type="non-terminal residue" evidence="5">
    <location>
        <position position="1"/>
    </location>
</feature>
<dbReference type="Gene3D" id="2.40.480.10">
    <property type="entry name" value="Allene oxide cyclase-like"/>
    <property type="match status" value="1"/>
</dbReference>
<comment type="subunit">
    <text evidence="2 4">Homodimer.</text>
</comment>
<comment type="similarity">
    <text evidence="1 4">Belongs to the plant dirigent protein family.</text>
</comment>
<comment type="caution">
    <text evidence="5">The sequence shown here is derived from an EMBL/GenBank/DDBJ whole genome shotgun (WGS) entry which is preliminary data.</text>
</comment>
<dbReference type="Proteomes" id="UP000324897">
    <property type="component" value="Chromosome 1"/>
</dbReference>
<feature type="non-terminal residue" evidence="5">
    <location>
        <position position="160"/>
    </location>
</feature>
<dbReference type="AlphaFoldDB" id="A0A5J9V570"/>
<accession>A0A5J9V570</accession>
<evidence type="ECO:0000256" key="1">
    <source>
        <dbReference type="ARBA" id="ARBA00010746"/>
    </source>
</evidence>
<sequence length="160" mass="17647">MGHQRIDKPSAQPQDELETTLYINQLGGGPNRNQAFVIDTHENLGFGQATVADWSIVAGPELGARIAGRAQGILFQSSHAEPILWTTILNLKFNNETFPGSTLQVMGFLPTDGDWSIIGGTGEFHLARGTISHKVVRDAPGDRLYEIYIHVYYTPKDQNK</sequence>
<dbReference type="EMBL" id="RWGY01000011">
    <property type="protein sequence ID" value="TVU30664.1"/>
    <property type="molecule type" value="Genomic_DNA"/>
</dbReference>
<gene>
    <name evidence="5" type="ORF">EJB05_22296</name>
</gene>
<dbReference type="InterPro" id="IPR044859">
    <property type="entry name" value="Allene_oxi_cyc_Dirigent"/>
</dbReference>
<dbReference type="Gramene" id="TVU30664">
    <property type="protein sequence ID" value="TVU30664"/>
    <property type="gene ID" value="EJB05_22296"/>
</dbReference>
<reference evidence="5 6" key="1">
    <citation type="journal article" date="2019" name="Sci. Rep.">
        <title>A high-quality genome of Eragrostis curvula grass provides insights into Poaceae evolution and supports new strategies to enhance forage quality.</title>
        <authorList>
            <person name="Carballo J."/>
            <person name="Santos B.A.C.M."/>
            <person name="Zappacosta D."/>
            <person name="Garbus I."/>
            <person name="Selva J.P."/>
            <person name="Gallo C.A."/>
            <person name="Diaz A."/>
            <person name="Albertini E."/>
            <person name="Caccamo M."/>
            <person name="Echenique V."/>
        </authorList>
    </citation>
    <scope>NUCLEOTIDE SEQUENCE [LARGE SCALE GENOMIC DNA]</scope>
    <source>
        <strain evidence="6">cv. Victoria</strain>
        <tissue evidence="5">Leaf</tissue>
    </source>
</reference>
<organism evidence="5 6">
    <name type="scientific">Eragrostis curvula</name>
    <name type="common">weeping love grass</name>
    <dbReference type="NCBI Taxonomy" id="38414"/>
    <lineage>
        <taxon>Eukaryota</taxon>
        <taxon>Viridiplantae</taxon>
        <taxon>Streptophyta</taxon>
        <taxon>Embryophyta</taxon>
        <taxon>Tracheophyta</taxon>
        <taxon>Spermatophyta</taxon>
        <taxon>Magnoliopsida</taxon>
        <taxon>Liliopsida</taxon>
        <taxon>Poales</taxon>
        <taxon>Poaceae</taxon>
        <taxon>PACMAD clade</taxon>
        <taxon>Chloridoideae</taxon>
        <taxon>Eragrostideae</taxon>
        <taxon>Eragrostidinae</taxon>
        <taxon>Eragrostis</taxon>
    </lineage>
</organism>
<comment type="function">
    <text evidence="4">Dirigent proteins impart stereoselectivity on the phenoxy radical-coupling reaction, yielding optically active lignans from two molecules of coniferyl alcohol in the biosynthesis of lignans, flavonolignans, and alkaloids and thus plays a central role in plant secondary metabolism.</text>
</comment>
<evidence type="ECO:0000256" key="2">
    <source>
        <dbReference type="ARBA" id="ARBA00011738"/>
    </source>
</evidence>
<dbReference type="GO" id="GO:0009699">
    <property type="term" value="P:phenylpropanoid biosynthetic process"/>
    <property type="evidence" value="ECO:0007669"/>
    <property type="project" value="UniProtKB-ARBA"/>
</dbReference>
<protein>
    <recommendedName>
        <fullName evidence="4">Dirigent protein</fullName>
    </recommendedName>
</protein>
<proteinExistence type="inferred from homology"/>
<evidence type="ECO:0000313" key="6">
    <source>
        <dbReference type="Proteomes" id="UP000324897"/>
    </source>
</evidence>
<keyword evidence="6" id="KW-1185">Reference proteome</keyword>
<evidence type="ECO:0000256" key="4">
    <source>
        <dbReference type="RuleBase" id="RU363099"/>
    </source>
</evidence>
<evidence type="ECO:0000313" key="5">
    <source>
        <dbReference type="EMBL" id="TVU30664.1"/>
    </source>
</evidence>
<dbReference type="InterPro" id="IPR004265">
    <property type="entry name" value="Dirigent"/>
</dbReference>
<dbReference type="GO" id="GO:0048046">
    <property type="term" value="C:apoplast"/>
    <property type="evidence" value="ECO:0007669"/>
    <property type="project" value="UniProtKB-SubCell"/>
</dbReference>
<keyword evidence="4" id="KW-0052">Apoplast</keyword>
<comment type="subcellular location">
    <subcellularLocation>
        <location evidence="4">Secreted</location>
        <location evidence="4">Extracellular space</location>
        <location evidence="4">Apoplast</location>
    </subcellularLocation>
</comment>
<evidence type="ECO:0000256" key="3">
    <source>
        <dbReference type="ARBA" id="ARBA00022525"/>
    </source>
</evidence>